<dbReference type="InterPro" id="IPR011006">
    <property type="entry name" value="CheY-like_superfamily"/>
</dbReference>
<sequence length="137" mass="15215">MIVTDQEARVKKGALSLLHVERDADRRLITSVALQLDNEIQVISCPNITVAAIKMQAFRLQFDAVIIDSVPTTSTEVSALDRFRYHARATALPLIFLTSRLMRHEVAAMRELGSVGIIGKPFDPLTLSMQVRELLSA</sequence>
<evidence type="ECO:0000259" key="2">
    <source>
        <dbReference type="PROSITE" id="PS50110"/>
    </source>
</evidence>
<dbReference type="EMBL" id="JAUUDS010000002">
    <property type="protein sequence ID" value="MDP1027020.1"/>
    <property type="molecule type" value="Genomic_DNA"/>
</dbReference>
<feature type="modified residue" description="4-aspartylphosphate" evidence="1">
    <location>
        <position position="68"/>
    </location>
</feature>
<evidence type="ECO:0000256" key="1">
    <source>
        <dbReference type="PROSITE-ProRule" id="PRU00169"/>
    </source>
</evidence>
<dbReference type="SUPFAM" id="SSF52172">
    <property type="entry name" value="CheY-like"/>
    <property type="match status" value="1"/>
</dbReference>
<proteinExistence type="predicted"/>
<dbReference type="RefSeq" id="WP_305172700.1">
    <property type="nucleotide sequence ID" value="NZ_JAUUDS010000002.1"/>
</dbReference>
<dbReference type="PROSITE" id="PS50110">
    <property type="entry name" value="RESPONSE_REGULATORY"/>
    <property type="match status" value="1"/>
</dbReference>
<keyword evidence="4" id="KW-1185">Reference proteome</keyword>
<feature type="domain" description="Response regulatory" evidence="2">
    <location>
        <begin position="16"/>
        <end position="135"/>
    </location>
</feature>
<dbReference type="Proteomes" id="UP001230685">
    <property type="component" value="Unassembled WGS sequence"/>
</dbReference>
<keyword evidence="1" id="KW-0597">Phosphoprotein</keyword>
<reference evidence="3 4" key="1">
    <citation type="submission" date="2023-07" db="EMBL/GenBank/DDBJ databases">
        <authorList>
            <person name="Kim M.K."/>
        </authorList>
    </citation>
    <scope>NUCLEOTIDE SEQUENCE [LARGE SCALE GENOMIC DNA]</scope>
    <source>
        <strain evidence="3 4">KR1UV-12</strain>
    </source>
</reference>
<comment type="caution">
    <text evidence="3">The sequence shown here is derived from an EMBL/GenBank/DDBJ whole genome shotgun (WGS) entry which is preliminary data.</text>
</comment>
<evidence type="ECO:0000313" key="4">
    <source>
        <dbReference type="Proteomes" id="UP001230685"/>
    </source>
</evidence>
<dbReference type="InterPro" id="IPR001789">
    <property type="entry name" value="Sig_transdc_resp-reg_receiver"/>
</dbReference>
<evidence type="ECO:0000313" key="3">
    <source>
        <dbReference type="EMBL" id="MDP1027020.1"/>
    </source>
</evidence>
<organism evidence="3 4">
    <name type="scientific">Sphingomonas aurea</name>
    <dbReference type="NCBI Taxonomy" id="3063994"/>
    <lineage>
        <taxon>Bacteria</taxon>
        <taxon>Pseudomonadati</taxon>
        <taxon>Pseudomonadota</taxon>
        <taxon>Alphaproteobacteria</taxon>
        <taxon>Sphingomonadales</taxon>
        <taxon>Sphingomonadaceae</taxon>
        <taxon>Sphingomonas</taxon>
    </lineage>
</organism>
<protein>
    <recommendedName>
        <fullName evidence="2">Response regulatory domain-containing protein</fullName>
    </recommendedName>
</protein>
<dbReference type="Gene3D" id="3.40.50.2300">
    <property type="match status" value="1"/>
</dbReference>
<name>A0ABT9EJK2_9SPHN</name>
<accession>A0ABT9EJK2</accession>
<gene>
    <name evidence="3" type="ORF">Q5H91_07340</name>
</gene>